<gene>
    <name evidence="1" type="ORF">AVDCRST_MAG56-7462</name>
</gene>
<sequence length="55" mass="6162">MPSAVQLFLCGLCAAEAPLRENPPKWSVFYYKRGTIRVQLAGAIKLKTFLLLIKP</sequence>
<proteinExistence type="predicted"/>
<dbReference type="EMBL" id="CADCTQ010000622">
    <property type="protein sequence ID" value="CAA9331846.1"/>
    <property type="molecule type" value="Genomic_DNA"/>
</dbReference>
<accession>A0A6J4LEW0</accession>
<name>A0A6J4LEW0_9SPHI</name>
<protein>
    <submittedName>
        <fullName evidence="1">Uncharacterized protein</fullName>
    </submittedName>
</protein>
<dbReference type="AlphaFoldDB" id="A0A6J4LEW0"/>
<evidence type="ECO:0000313" key="1">
    <source>
        <dbReference type="EMBL" id="CAA9331846.1"/>
    </source>
</evidence>
<organism evidence="1">
    <name type="scientific">uncultured Cytophagales bacterium</name>
    <dbReference type="NCBI Taxonomy" id="158755"/>
    <lineage>
        <taxon>Bacteria</taxon>
        <taxon>Pseudomonadati</taxon>
        <taxon>Bacteroidota</taxon>
        <taxon>Sphingobacteriia</taxon>
        <taxon>Sphingobacteriales</taxon>
        <taxon>environmental samples</taxon>
    </lineage>
</organism>
<reference evidence="1" key="1">
    <citation type="submission" date="2020-02" db="EMBL/GenBank/DDBJ databases">
        <authorList>
            <person name="Meier V. D."/>
        </authorList>
    </citation>
    <scope>NUCLEOTIDE SEQUENCE</scope>
    <source>
        <strain evidence="1">AVDCRST_MAG56</strain>
    </source>
</reference>